<dbReference type="Gene3D" id="3.30.559.10">
    <property type="entry name" value="Chloramphenicol acetyltransferase-like domain"/>
    <property type="match status" value="2"/>
</dbReference>
<organism evidence="10 11">
    <name type="scientific">Staphylococcus saccharolyticus</name>
    <dbReference type="NCBI Taxonomy" id="33028"/>
    <lineage>
        <taxon>Bacteria</taxon>
        <taxon>Bacillati</taxon>
        <taxon>Bacillota</taxon>
        <taxon>Bacilli</taxon>
        <taxon>Bacillales</taxon>
        <taxon>Staphylococcaceae</taxon>
        <taxon>Staphylococcus</taxon>
    </lineage>
</organism>
<dbReference type="GO" id="GO:0017000">
    <property type="term" value="P:antibiotic biosynthetic process"/>
    <property type="evidence" value="ECO:0007669"/>
    <property type="project" value="UniProtKB-KW"/>
</dbReference>
<dbReference type="EMBL" id="UHDZ01000001">
    <property type="protein sequence ID" value="SUM67563.1"/>
    <property type="molecule type" value="Genomic_DNA"/>
</dbReference>
<keyword evidence="11" id="KW-1185">Reference proteome</keyword>
<gene>
    <name evidence="10" type="primary">tycC</name>
    <name evidence="10" type="ORF">NCTC11807_00219</name>
</gene>
<dbReference type="GO" id="GO:0043041">
    <property type="term" value="P:amino acid activation for nonribosomal peptide biosynthetic process"/>
    <property type="evidence" value="ECO:0007669"/>
    <property type="project" value="TreeGrafter"/>
</dbReference>
<evidence type="ECO:0000259" key="9">
    <source>
        <dbReference type="PROSITE" id="PS50075"/>
    </source>
</evidence>
<evidence type="ECO:0000256" key="5">
    <source>
        <dbReference type="ARBA" id="ARBA00022553"/>
    </source>
</evidence>
<evidence type="ECO:0000256" key="2">
    <source>
        <dbReference type="ARBA" id="ARBA00006432"/>
    </source>
</evidence>
<dbReference type="Pfam" id="PF00501">
    <property type="entry name" value="AMP-binding"/>
    <property type="match status" value="2"/>
</dbReference>
<dbReference type="SUPFAM" id="SSF56801">
    <property type="entry name" value="Acetyl-CoA synthetase-like"/>
    <property type="match status" value="2"/>
</dbReference>
<dbReference type="GeneID" id="63935246"/>
<dbReference type="GO" id="GO:0008610">
    <property type="term" value="P:lipid biosynthetic process"/>
    <property type="evidence" value="ECO:0007669"/>
    <property type="project" value="UniProtKB-ARBA"/>
</dbReference>
<dbReference type="InterPro" id="IPR036291">
    <property type="entry name" value="NAD(P)-bd_dom_sf"/>
</dbReference>
<dbReference type="InterPro" id="IPR010080">
    <property type="entry name" value="Thioester_reductase-like_dom"/>
</dbReference>
<dbReference type="Pfam" id="PF13193">
    <property type="entry name" value="AMP-binding_C"/>
    <property type="match status" value="1"/>
</dbReference>
<dbReference type="InterPro" id="IPR025110">
    <property type="entry name" value="AMP-bd_C"/>
</dbReference>
<dbReference type="Gene3D" id="1.10.1200.10">
    <property type="entry name" value="ACP-like"/>
    <property type="match status" value="1"/>
</dbReference>
<keyword evidence="7" id="KW-0045">Antibiotic biosynthesis</keyword>
<feature type="domain" description="Carrier" evidence="9">
    <location>
        <begin position="914"/>
        <end position="989"/>
    </location>
</feature>
<dbReference type="InterPro" id="IPR010071">
    <property type="entry name" value="AA_adenyl_dom"/>
</dbReference>
<dbReference type="InterPro" id="IPR009081">
    <property type="entry name" value="PP-bd_ACP"/>
</dbReference>
<dbReference type="CDD" id="cd05930">
    <property type="entry name" value="A_NRPS"/>
    <property type="match status" value="1"/>
</dbReference>
<reference evidence="10 11" key="1">
    <citation type="submission" date="2018-06" db="EMBL/GenBank/DDBJ databases">
        <authorList>
            <consortium name="Pathogen Informatics"/>
            <person name="Doyle S."/>
        </authorList>
    </citation>
    <scope>NUCLEOTIDE SEQUENCE [LARGE SCALE GENOMIC DNA]</scope>
    <source>
        <strain evidence="10 11">NCTC11807</strain>
    </source>
</reference>
<dbReference type="SUPFAM" id="SSF52777">
    <property type="entry name" value="CoA-dependent acyltransferases"/>
    <property type="match status" value="3"/>
</dbReference>
<feature type="domain" description="Carrier" evidence="9">
    <location>
        <begin position="1929"/>
        <end position="2003"/>
    </location>
</feature>
<evidence type="ECO:0000256" key="7">
    <source>
        <dbReference type="ARBA" id="ARBA00023194"/>
    </source>
</evidence>
<dbReference type="GO" id="GO:0016874">
    <property type="term" value="F:ligase activity"/>
    <property type="evidence" value="ECO:0007669"/>
    <property type="project" value="UniProtKB-KW"/>
</dbReference>
<dbReference type="GO" id="GO:0031177">
    <property type="term" value="F:phosphopantetheine binding"/>
    <property type="evidence" value="ECO:0007669"/>
    <property type="project" value="TreeGrafter"/>
</dbReference>
<dbReference type="Pfam" id="PF07993">
    <property type="entry name" value="NAD_binding_4"/>
    <property type="match status" value="1"/>
</dbReference>
<dbReference type="Pfam" id="PF00550">
    <property type="entry name" value="PP-binding"/>
    <property type="match status" value="2"/>
</dbReference>
<dbReference type="GO" id="GO:0005829">
    <property type="term" value="C:cytosol"/>
    <property type="evidence" value="ECO:0007669"/>
    <property type="project" value="TreeGrafter"/>
</dbReference>
<dbReference type="NCBIfam" id="NF047350">
    <property type="entry name" value="aureusi_NRPS"/>
    <property type="match status" value="1"/>
</dbReference>
<dbReference type="RefSeq" id="WP_115312526.1">
    <property type="nucleotide sequence ID" value="NZ_CP066042.1"/>
</dbReference>
<dbReference type="CDD" id="cd12117">
    <property type="entry name" value="A_NRPS_Srf_like"/>
    <property type="match status" value="1"/>
</dbReference>
<dbReference type="FunFam" id="1.10.1200.10:FF:000005">
    <property type="entry name" value="Nonribosomal peptide synthetase 1"/>
    <property type="match status" value="1"/>
</dbReference>
<dbReference type="PANTHER" id="PTHR45527:SF1">
    <property type="entry name" value="FATTY ACID SYNTHASE"/>
    <property type="match status" value="1"/>
</dbReference>
<dbReference type="InterPro" id="IPR006162">
    <property type="entry name" value="Ppantetheine_attach_site"/>
</dbReference>
<comment type="cofactor">
    <cofactor evidence="1">
        <name>pantetheine 4'-phosphate</name>
        <dbReference type="ChEBI" id="CHEBI:47942"/>
    </cofactor>
</comment>
<dbReference type="FunFam" id="3.30.300.30:FF:000010">
    <property type="entry name" value="Enterobactin synthetase component F"/>
    <property type="match status" value="1"/>
</dbReference>
<evidence type="ECO:0000256" key="8">
    <source>
        <dbReference type="ARBA" id="ARBA00032875"/>
    </source>
</evidence>
<dbReference type="InterPro" id="IPR029058">
    <property type="entry name" value="AB_hydrolase_fold"/>
</dbReference>
<dbReference type="InterPro" id="IPR001242">
    <property type="entry name" value="Condensation_dom"/>
</dbReference>
<evidence type="ECO:0000256" key="1">
    <source>
        <dbReference type="ARBA" id="ARBA00001957"/>
    </source>
</evidence>
<dbReference type="Gene3D" id="3.40.50.980">
    <property type="match status" value="4"/>
</dbReference>
<dbReference type="Gene3D" id="3.40.50.720">
    <property type="entry name" value="NAD(P)-binding Rossmann-like Domain"/>
    <property type="match status" value="1"/>
</dbReference>
<dbReference type="InterPro" id="IPR036736">
    <property type="entry name" value="ACP-like_sf"/>
</dbReference>
<dbReference type="Gene3D" id="3.40.50.1820">
    <property type="entry name" value="alpha/beta hydrolase"/>
    <property type="match status" value="1"/>
</dbReference>
<evidence type="ECO:0000256" key="6">
    <source>
        <dbReference type="ARBA" id="ARBA00022598"/>
    </source>
</evidence>
<name>A0A380GYS6_9STAP</name>
<dbReference type="InterPro" id="IPR045851">
    <property type="entry name" value="AMP-bd_C_sf"/>
</dbReference>
<dbReference type="FunFam" id="3.40.50.980:FF:000001">
    <property type="entry name" value="Non-ribosomal peptide synthetase"/>
    <property type="match status" value="2"/>
</dbReference>
<dbReference type="Gene3D" id="2.30.38.10">
    <property type="entry name" value="Luciferase, Domain 3"/>
    <property type="match status" value="2"/>
</dbReference>
<dbReference type="SUPFAM" id="SSF47336">
    <property type="entry name" value="ACP-like"/>
    <property type="match status" value="2"/>
</dbReference>
<dbReference type="InterPro" id="IPR013120">
    <property type="entry name" value="FAR_NAD-bd"/>
</dbReference>
<dbReference type="InterPro" id="IPR000873">
    <property type="entry name" value="AMP-dep_synth/lig_dom"/>
</dbReference>
<dbReference type="SUPFAM" id="SSF51735">
    <property type="entry name" value="NAD(P)-binding Rossmann-fold domains"/>
    <property type="match status" value="1"/>
</dbReference>
<keyword evidence="6" id="KW-0436">Ligase</keyword>
<dbReference type="PANTHER" id="PTHR45527">
    <property type="entry name" value="NONRIBOSOMAL PEPTIDE SYNTHETASE"/>
    <property type="match status" value="1"/>
</dbReference>
<protein>
    <recommendedName>
        <fullName evidence="3">Putative long chain fatty acid-CoA ligase VraA</fullName>
    </recommendedName>
    <alternativeName>
        <fullName evidence="8">Acyl-CoA synthetase</fullName>
    </alternativeName>
</protein>
<dbReference type="Proteomes" id="UP000255425">
    <property type="component" value="Unassembled WGS sequence"/>
</dbReference>
<comment type="similarity">
    <text evidence="2">Belongs to the ATP-dependent AMP-binding enzyme family.</text>
</comment>
<dbReference type="PROSITE" id="PS00012">
    <property type="entry name" value="PHOSPHOPANTETHEINE"/>
    <property type="match status" value="1"/>
</dbReference>
<dbReference type="InterPro" id="IPR023213">
    <property type="entry name" value="CAT-like_dom_sf"/>
</dbReference>
<keyword evidence="4" id="KW-0596">Phosphopantetheine</keyword>
<dbReference type="GO" id="GO:0044550">
    <property type="term" value="P:secondary metabolite biosynthetic process"/>
    <property type="evidence" value="ECO:0007669"/>
    <property type="project" value="TreeGrafter"/>
</dbReference>
<dbReference type="CDD" id="cd19531">
    <property type="entry name" value="LCL_NRPS-like"/>
    <property type="match status" value="1"/>
</dbReference>
<dbReference type="Gene3D" id="3.30.300.30">
    <property type="match status" value="2"/>
</dbReference>
<dbReference type="PROSITE" id="PS00455">
    <property type="entry name" value="AMP_BINDING"/>
    <property type="match status" value="1"/>
</dbReference>
<sequence>MSIEALHFQKYFYFKYLRQSSSKHRMTYWVRLDNEIERHRLMYALLGVIQHQPILRTQFVTDDINQLRVNIREFFPFIEIKEIKESSKNLDIEVFFKNELNSYYFNQLPLFNFKIYQFLDDAYLLLDFHSTIFDESQFNDFLRQLNTAYAHSLCHEHSVSDFYNMIKEMNEETELVAHQSKNFKVLNADHDNYAYMPVRNASEKKKMRSIYTPLSSLDVNQLIVSTYLANHFMSQSSEVTLGIHFPMEYEKEDEMMLPNTSIAPLNMNIDQNATVESIITECHKILEGFKKYGVSFVTQPKAEMLEIETMVHIATVHQQFELNHICHHLNRLYSETSSLADLEIYPHVQGGFDLVYNAHAYDDLTVNTLIKLISSIYMQITQNSSLSVKEIQLSDQIDLTKYDMINQQNDDLNIDTGSYETVVERFEYQVQQHPESIALIFEQQLMTYNELNQHANLLAQRLRSTYRIEPNDTVALIADRSLEMIVGMLGILKAGAGYLPIDPDYPDERTNYIIEDARPKAIVTYHTTLQSDLPKVKLETLEWSMAHHIDNPRRINSTEDIAYVIYTSGTTGRPKGTLVPHRGIDRLVHKPNYVKLNETTTVLLSGTVAFDAATFEIYGALLNGGRLVITSKDTLLNPTLLGQAIAENKVNTMWLTSSLFNQIASERIEALESLTYLLIGGEVLNAKWVHLLNSRERHPQIINGYGPTENTTFTTTFAIPPELPSRIPIGLPISGTTVYVMQGERICGVGVPGELCIGGAGLAKGYLNQPELTAERFIQSPFKNETLYRSGDLVRLQEDGNIDYISRIDKQVKIRGFRIELSEIEKVIEAIRDINKAVVIVREQDQDKQIVAYYEASQSQSTSQLKDILSETLPDYMIPVHFMKVDRIPITINGKLDKRALPEIETVDNDNYVAPRNDIERIVCRIFEEILHVDQVGIKDNFFELGGHSLRATLVVNRIEEQLKKRLKVGDLMKSPTVEQIVEQIEEIQNDVYEVIPKVEEAYQYELSASQKSMYLLWSVNPEDTVYNIPFLWRLTSELNVPQLKRALTKLIERHEILRTQYVIDDNEVKQRIATNVEPDFEEVTTNLTNEQDMIQAFMEPFNLEQPSQIRVKYIHTPNQDYLFMDTHHSINDGMSNTILLSDLNALYQDKALPELKLQYKDYSEWMAHRDLSKQRRYWLQQFENEVPVLNMPTDYPRPSIKTTKGDMLVFHYEHKLKEQLKSYVEQHQMTDFMFFASAIMVLLHKYTRQDDIVIGSVISARTHRDTENMLGMFANTLVYRGRPEGDKTWKQFMSEMKETSLGAYEHQEYPFESLVNDLVDERDASHNPLFDVMLVLQNNETNHANFGHSKLTHIPPQSTTAKFDLSFIIEEDQDDYVVNIEYNTDLYSQETIHYIAQQLETIIKHVISTEDVRIQDINENENLLDWMNKHINHRSLPLPENKSIQRRLNDVMNVKASDVALKMSGQSMTYQELNHYANSIANALIQQGIHKGERVALLTERSFEMVASMIAVIKVGASYVPIDVTYPDKRIEYILEDAEVAAILTYGKSIETHIPMIKIEDIHVDENNKNLNIEYNGNLDDDIYHIYTSGTTGKPKAVSVIQRNVLNLVHAWTERLSLSDDEVYLQYANYVFDASATDFYCSLLNGYPLVIATSTERTNTEQLERLILQEKITIASIPLQVYNVMHNFYIPKVITGGATSTPAFVQHITKHCDMYINAYGPSENTVIAMCWTHTKGEPIPSTIPIGQPLANVEVYIMSGLQLCGVGIPGELCIAGESLTSGYLNRPELSAGKFIDNPFGKGRLYRSGDLARLTPDGQIEFLGRMDKQVKVHGYRIELGEIENVIDSVDTVSDSVVILANQGEREVLHAYYVGRQEDEHRIEQQLNQHLPKYMIPKTLTAIDEIPLTGNDKVDESKLPSPKVQQNGLIEPRNEIEREFAETIVDVLEIPSVSIDDDFFEIGGTSLDAMVVVSKLKLKNIHLTMQDMYQFKTIRYLADHFETRKALPKVELPDHLPQLQALVKQRYQMKHKHIVRSTLGHVLLTGATGFLGAYLIDELHGHADKITCIVRGHDLSEAQIKLQNNLKCYFDIAHTTKLINNLDIVLGNLSELDQLHIDASIDTIIHAGARTDHFGDDQAFIDVNVKSTEALVDLAKKKDAKFIYISTISVGTVFEVHEEDVSFTEKDLYKGQLFTSPYTKSKFYSEIKVLEAVNDGLDAQIMRLGNLTSASTGKLNMKNLTTNRFSIVMRDLLKMSFIGESLSKSEVEFSFIDVTARHIIKLASSNAIPVVYHVYSPHAITMKQVLDSATDSEMTVVNDRKFDQELHRLGMHELIGLNSNEDNQIPGVTDSSMTQMLLNELQDEWPEPTPKWLHQWRHLLSEKFEAQL</sequence>
<dbReference type="NCBIfam" id="TIGR01733">
    <property type="entry name" value="AA-adenyl-dom"/>
    <property type="match status" value="2"/>
</dbReference>
<dbReference type="PROSITE" id="PS50075">
    <property type="entry name" value="CARRIER"/>
    <property type="match status" value="2"/>
</dbReference>
<dbReference type="CDD" id="cd05235">
    <property type="entry name" value="SDR_e1"/>
    <property type="match status" value="1"/>
</dbReference>
<proteinExistence type="inferred from homology"/>
<evidence type="ECO:0000313" key="10">
    <source>
        <dbReference type="EMBL" id="SUM67563.1"/>
    </source>
</evidence>
<dbReference type="NCBIfam" id="NF003417">
    <property type="entry name" value="PRK04813.1"/>
    <property type="match status" value="2"/>
</dbReference>
<dbReference type="InterPro" id="IPR020845">
    <property type="entry name" value="AMP-binding_CS"/>
</dbReference>
<evidence type="ECO:0000256" key="3">
    <source>
        <dbReference type="ARBA" id="ARBA00017625"/>
    </source>
</evidence>
<dbReference type="Gene3D" id="3.30.559.30">
    <property type="entry name" value="Nonribosomal peptide synthetase, condensation domain"/>
    <property type="match status" value="1"/>
</dbReference>
<evidence type="ECO:0000256" key="4">
    <source>
        <dbReference type="ARBA" id="ARBA00022450"/>
    </source>
</evidence>
<dbReference type="Pfam" id="PF00668">
    <property type="entry name" value="Condensation"/>
    <property type="match status" value="2"/>
</dbReference>
<evidence type="ECO:0000313" key="11">
    <source>
        <dbReference type="Proteomes" id="UP000255425"/>
    </source>
</evidence>
<accession>A0A380GYS6</accession>
<keyword evidence="5" id="KW-0597">Phosphoprotein</keyword>